<accession>A0A8J3C1K3</accession>
<comment type="caution">
    <text evidence="3">The sequence shown here is derived from an EMBL/GenBank/DDBJ whole genome shotgun (WGS) entry which is preliminary data.</text>
</comment>
<reference evidence="3" key="1">
    <citation type="journal article" date="2014" name="Int. J. Syst. Evol. Microbiol.">
        <title>Complete genome sequence of Corynebacterium casei LMG S-19264T (=DSM 44701T), isolated from a smear-ripened cheese.</title>
        <authorList>
            <consortium name="US DOE Joint Genome Institute (JGI-PGF)"/>
            <person name="Walter F."/>
            <person name="Albersmeier A."/>
            <person name="Kalinowski J."/>
            <person name="Ruckert C."/>
        </authorList>
    </citation>
    <scope>NUCLEOTIDE SEQUENCE</scope>
    <source>
        <strain evidence="3">CGMCC 4.7299</strain>
    </source>
</reference>
<dbReference type="InterPro" id="IPR019692">
    <property type="entry name" value="CFP-6_PH"/>
</dbReference>
<evidence type="ECO:0000313" key="4">
    <source>
        <dbReference type="Proteomes" id="UP000656042"/>
    </source>
</evidence>
<evidence type="ECO:0000259" key="2">
    <source>
        <dbReference type="Pfam" id="PF10756"/>
    </source>
</evidence>
<keyword evidence="4" id="KW-1185">Reference proteome</keyword>
<keyword evidence="1" id="KW-1133">Transmembrane helix</keyword>
<dbReference type="EMBL" id="BMMX01000014">
    <property type="protein sequence ID" value="GGK96754.1"/>
    <property type="molecule type" value="Genomic_DNA"/>
</dbReference>
<gene>
    <name evidence="3" type="ORF">GCM10012284_33780</name>
</gene>
<feature type="domain" description="Low molecular weight protein antigen 6 PH" evidence="2">
    <location>
        <begin position="70"/>
        <end position="139"/>
    </location>
</feature>
<dbReference type="Proteomes" id="UP000656042">
    <property type="component" value="Unassembled WGS sequence"/>
</dbReference>
<dbReference type="AlphaFoldDB" id="A0A8J3C1K3"/>
<reference evidence="3" key="2">
    <citation type="submission" date="2020-09" db="EMBL/GenBank/DDBJ databases">
        <authorList>
            <person name="Sun Q."/>
            <person name="Zhou Y."/>
        </authorList>
    </citation>
    <scope>NUCLEOTIDE SEQUENCE</scope>
    <source>
        <strain evidence="3">CGMCC 4.7299</strain>
    </source>
</reference>
<protein>
    <recommendedName>
        <fullName evidence="2">Low molecular weight protein antigen 6 PH domain-containing protein</fullName>
    </recommendedName>
</protein>
<sequence length="160" mass="18073">MTDTWIRPYTPGAGRWLVIAWEAVALALLGWATVRQFDLDGYAVHLLAGVLAGTWTLGAWRILQMGAYLGPDGLRIRGLLRSRVLHWQDVAHVRLHRATHRVGPWEIESGMTVLIERRDGTTVNTELWAQGVDFHSRPAVFRAVYHELRDHHLRAANAVA</sequence>
<feature type="transmembrane region" description="Helical" evidence="1">
    <location>
        <begin position="43"/>
        <end position="63"/>
    </location>
</feature>
<dbReference type="Pfam" id="PF10756">
    <property type="entry name" value="bPH_6"/>
    <property type="match status" value="1"/>
</dbReference>
<keyword evidence="1" id="KW-0472">Membrane</keyword>
<evidence type="ECO:0000313" key="3">
    <source>
        <dbReference type="EMBL" id="GGK96754.1"/>
    </source>
</evidence>
<name>A0A8J3C1K3_9ACTN</name>
<feature type="transmembrane region" description="Helical" evidence="1">
    <location>
        <begin position="12"/>
        <end position="31"/>
    </location>
</feature>
<evidence type="ECO:0000256" key="1">
    <source>
        <dbReference type="SAM" id="Phobius"/>
    </source>
</evidence>
<keyword evidence="1" id="KW-0812">Transmembrane</keyword>
<organism evidence="3 4">
    <name type="scientific">Mangrovihabitans endophyticus</name>
    <dbReference type="NCBI Taxonomy" id="1751298"/>
    <lineage>
        <taxon>Bacteria</taxon>
        <taxon>Bacillati</taxon>
        <taxon>Actinomycetota</taxon>
        <taxon>Actinomycetes</taxon>
        <taxon>Micromonosporales</taxon>
        <taxon>Micromonosporaceae</taxon>
        <taxon>Mangrovihabitans</taxon>
    </lineage>
</organism>
<proteinExistence type="predicted"/>
<dbReference type="RefSeq" id="WP_189080166.1">
    <property type="nucleotide sequence ID" value="NZ_BMMX01000014.1"/>
</dbReference>